<evidence type="ECO:0000313" key="4">
    <source>
        <dbReference type="EMBL" id="MDY0745486.1"/>
    </source>
</evidence>
<protein>
    <recommendedName>
        <fullName evidence="2">histidine kinase</fullName>
        <ecNumber evidence="2">2.7.13.3</ecNumber>
    </recommendedName>
</protein>
<dbReference type="InterPro" id="IPR036890">
    <property type="entry name" value="HATPase_C_sf"/>
</dbReference>
<dbReference type="PANTHER" id="PTHR45569">
    <property type="entry name" value="SENSOR PROTEIN KDPD"/>
    <property type="match status" value="1"/>
</dbReference>
<dbReference type="InterPro" id="IPR005467">
    <property type="entry name" value="His_kinase_dom"/>
</dbReference>
<comment type="catalytic activity">
    <reaction evidence="1">
        <text>ATP + protein L-histidine = ADP + protein N-phospho-L-histidine.</text>
        <dbReference type="EC" id="2.7.13.3"/>
    </reaction>
</comment>
<dbReference type="PANTHER" id="PTHR45569:SF1">
    <property type="entry name" value="SENSOR PROTEIN KDPD"/>
    <property type="match status" value="1"/>
</dbReference>
<evidence type="ECO:0000313" key="5">
    <source>
        <dbReference type="Proteomes" id="UP001285263"/>
    </source>
</evidence>
<keyword evidence="5" id="KW-1185">Reference proteome</keyword>
<dbReference type="PRINTS" id="PR00344">
    <property type="entry name" value="BCTRLSENSOR"/>
</dbReference>
<dbReference type="RefSeq" id="WP_320423391.1">
    <property type="nucleotide sequence ID" value="NZ_JAXCLA010000004.1"/>
</dbReference>
<dbReference type="EC" id="2.7.13.3" evidence="2"/>
<comment type="caution">
    <text evidence="4">The sequence shown here is derived from an EMBL/GenBank/DDBJ whole genome shotgun (WGS) entry which is preliminary data.</text>
</comment>
<dbReference type="Gene3D" id="3.30.565.10">
    <property type="entry name" value="Histidine kinase-like ATPase, C-terminal domain"/>
    <property type="match status" value="1"/>
</dbReference>
<dbReference type="GO" id="GO:0016301">
    <property type="term" value="F:kinase activity"/>
    <property type="evidence" value="ECO:0007669"/>
    <property type="project" value="UniProtKB-KW"/>
</dbReference>
<dbReference type="SUPFAM" id="SSF55874">
    <property type="entry name" value="ATPase domain of HSP90 chaperone/DNA topoisomerase II/histidine kinase"/>
    <property type="match status" value="1"/>
</dbReference>
<dbReference type="PROSITE" id="PS50109">
    <property type="entry name" value="HIS_KIN"/>
    <property type="match status" value="1"/>
</dbReference>
<dbReference type="EMBL" id="JAXCLA010000004">
    <property type="protein sequence ID" value="MDY0745486.1"/>
    <property type="molecule type" value="Genomic_DNA"/>
</dbReference>
<dbReference type="InterPro" id="IPR004358">
    <property type="entry name" value="Sig_transdc_His_kin-like_C"/>
</dbReference>
<proteinExistence type="predicted"/>
<dbReference type="InterPro" id="IPR052023">
    <property type="entry name" value="Histidine_kinase_KdpD"/>
</dbReference>
<keyword evidence="4" id="KW-0418">Kinase</keyword>
<gene>
    <name evidence="4" type="ORF">SNE35_13280</name>
</gene>
<sequence length="213" mass="22639">MADESMLAAQLDAAVIHDLKNRLAILDSELATLNEQDLPPEARRHALSAREQASTVTHKLVEYLTLRRAAAPGGLRADTQEDTPALLLEELQADALSLAGGRVEVLVDAAGAPGFWFYDRYLVLLALDSALYNALRFARSRITLGASATAGGICFSIRDDGPGVQAMPGASSTGLGLRVCEAVAAAHRNRGLKGHCTLRSERDGGAVFELHLP</sequence>
<name>A0ABU5DI78_9BURK</name>
<evidence type="ECO:0000256" key="1">
    <source>
        <dbReference type="ARBA" id="ARBA00000085"/>
    </source>
</evidence>
<reference evidence="4 5" key="1">
    <citation type="submission" date="2023-11" db="EMBL/GenBank/DDBJ databases">
        <title>Paucibacter sp. nov., isolated from fresh soil in Korea.</title>
        <authorList>
            <person name="Le N.T.T."/>
        </authorList>
    </citation>
    <scope>NUCLEOTIDE SEQUENCE [LARGE SCALE GENOMIC DNA]</scope>
    <source>
        <strain evidence="4 5">R3-3</strain>
    </source>
</reference>
<evidence type="ECO:0000256" key="2">
    <source>
        <dbReference type="ARBA" id="ARBA00012438"/>
    </source>
</evidence>
<dbReference type="Proteomes" id="UP001285263">
    <property type="component" value="Unassembled WGS sequence"/>
</dbReference>
<dbReference type="InterPro" id="IPR003594">
    <property type="entry name" value="HATPase_dom"/>
</dbReference>
<accession>A0ABU5DI78</accession>
<keyword evidence="4" id="KW-0808">Transferase</keyword>
<dbReference type="Pfam" id="PF02518">
    <property type="entry name" value="HATPase_c"/>
    <property type="match status" value="1"/>
</dbReference>
<organism evidence="4 5">
    <name type="scientific">Roseateles agri</name>
    <dbReference type="NCBI Taxonomy" id="3098619"/>
    <lineage>
        <taxon>Bacteria</taxon>
        <taxon>Pseudomonadati</taxon>
        <taxon>Pseudomonadota</taxon>
        <taxon>Betaproteobacteria</taxon>
        <taxon>Burkholderiales</taxon>
        <taxon>Sphaerotilaceae</taxon>
        <taxon>Roseateles</taxon>
    </lineage>
</organism>
<evidence type="ECO:0000259" key="3">
    <source>
        <dbReference type="PROSITE" id="PS50109"/>
    </source>
</evidence>
<feature type="domain" description="Histidine kinase" evidence="3">
    <location>
        <begin position="14"/>
        <end position="213"/>
    </location>
</feature>